<dbReference type="AlphaFoldDB" id="A0AAD5LAB4"/>
<keyword evidence="10" id="KW-1185">Reference proteome</keyword>
<evidence type="ECO:0000256" key="1">
    <source>
        <dbReference type="ARBA" id="ARBA00006529"/>
    </source>
</evidence>
<dbReference type="PROSITE" id="PS00108">
    <property type="entry name" value="PROTEIN_KINASE_ST"/>
    <property type="match status" value="1"/>
</dbReference>
<feature type="binding site" evidence="6">
    <location>
        <position position="354"/>
    </location>
    <ligand>
        <name>ATP</name>
        <dbReference type="ChEBI" id="CHEBI:30616"/>
    </ligand>
</feature>
<dbReference type="CDD" id="cd06606">
    <property type="entry name" value="STKc_MAPKKK"/>
    <property type="match status" value="1"/>
</dbReference>
<feature type="compositionally biased region" description="Basic and acidic residues" evidence="7">
    <location>
        <begin position="245"/>
        <end position="256"/>
    </location>
</feature>
<protein>
    <recommendedName>
        <fullName evidence="8">Protein kinase domain-containing protein</fullName>
    </recommendedName>
</protein>
<dbReference type="Pfam" id="PF00069">
    <property type="entry name" value="Pkinase"/>
    <property type="match status" value="1"/>
</dbReference>
<dbReference type="FunFam" id="3.30.200.20:FF:000387">
    <property type="entry name" value="Serine/threonine-protein kinase STE11"/>
    <property type="match status" value="1"/>
</dbReference>
<accession>A0AAD5LAB4</accession>
<comment type="similarity">
    <text evidence="1">Belongs to the protein kinase superfamily. STE Ser/Thr protein kinase family. MAP kinase kinase kinase subfamily.</text>
</comment>
<dbReference type="Proteomes" id="UP001209570">
    <property type="component" value="Unassembled WGS sequence"/>
</dbReference>
<gene>
    <name evidence="9" type="ORF">P43SY_011945</name>
</gene>
<sequence>MKDVHRKKLPRELPVAAQQPGDAHRLSPSSSSSPSRHISTGNKKVESLRIEPHFELHRSSSGRNLRLKPAKPALASPHGLTPRAPDRKRPPEPPPPTRHHSLPAATSPSDKKSPRQVDNQVGSIKKTTRAASTSDRRCSFSIHDVGLHLIRQPPTPQNQDDEDQQDDSNNDSPSHGGDTDESKEVILPQITEEPQAPTATRPVYEFELWKQARKSPSLADAISIRSDVSSARSPARPARVGRQRSVSDADRSHMERQGMQKAREMAQLLQHGQTQPLGIRIDENLVSLSLTRSTSPTIGAYSRSGSSTRMYTLPPADDGVSKMRWRRGELIGEGTFGKVYMALNSDTGELFALKEIEIRSSGSADQMRQLQKLGEEIALMHNLTHKHIVRYKGSQRTDRHFYIFMEYVPGGSIASMLRQFNAFGEDLVRIFTRQIVAGVVYLHEMGIIHRDIKGANVLVNEQGISKLADFGCSKQLQPQITASLEESLRSMRGSIPWMAPEVVNQTGHGFKADIWSIGATVIEMATGQHPWPACTNSMAVILAIAKTESPPPIPSSLSAEAKSFLARCFCIDPEDRATAVELSQHPFLREH</sequence>
<proteinExistence type="inferred from homology"/>
<dbReference type="PROSITE" id="PS00107">
    <property type="entry name" value="PROTEIN_KINASE_ATP"/>
    <property type="match status" value="1"/>
</dbReference>
<dbReference type="SUPFAM" id="SSF56112">
    <property type="entry name" value="Protein kinase-like (PK-like)"/>
    <property type="match status" value="1"/>
</dbReference>
<evidence type="ECO:0000256" key="2">
    <source>
        <dbReference type="ARBA" id="ARBA00022679"/>
    </source>
</evidence>
<dbReference type="EMBL" id="JAKCXM010000690">
    <property type="protein sequence ID" value="KAJ0392210.1"/>
    <property type="molecule type" value="Genomic_DNA"/>
</dbReference>
<evidence type="ECO:0000313" key="9">
    <source>
        <dbReference type="EMBL" id="KAJ0392210.1"/>
    </source>
</evidence>
<dbReference type="PANTHER" id="PTHR48016:SF56">
    <property type="entry name" value="MAPKK KINASE"/>
    <property type="match status" value="1"/>
</dbReference>
<dbReference type="InterPro" id="IPR008271">
    <property type="entry name" value="Ser/Thr_kinase_AS"/>
</dbReference>
<evidence type="ECO:0000256" key="5">
    <source>
        <dbReference type="ARBA" id="ARBA00022840"/>
    </source>
</evidence>
<feature type="domain" description="Protein kinase" evidence="8">
    <location>
        <begin position="325"/>
        <end position="588"/>
    </location>
</feature>
<dbReference type="PROSITE" id="PS50011">
    <property type="entry name" value="PROTEIN_KINASE_DOM"/>
    <property type="match status" value="1"/>
</dbReference>
<dbReference type="InterPro" id="IPR017441">
    <property type="entry name" value="Protein_kinase_ATP_BS"/>
</dbReference>
<dbReference type="PANTHER" id="PTHR48016">
    <property type="entry name" value="MAP KINASE KINASE KINASE SSK2-RELATED-RELATED"/>
    <property type="match status" value="1"/>
</dbReference>
<keyword evidence="5 6" id="KW-0067">ATP-binding</keyword>
<dbReference type="GO" id="GO:0005524">
    <property type="term" value="F:ATP binding"/>
    <property type="evidence" value="ECO:0007669"/>
    <property type="project" value="UniProtKB-UniRule"/>
</dbReference>
<dbReference type="FunFam" id="1.10.510.10:FF:000571">
    <property type="entry name" value="Maternal embryonic leucine zipper kinase"/>
    <property type="match status" value="1"/>
</dbReference>
<dbReference type="InterPro" id="IPR011009">
    <property type="entry name" value="Kinase-like_dom_sf"/>
</dbReference>
<evidence type="ECO:0000256" key="6">
    <source>
        <dbReference type="PROSITE-ProRule" id="PRU10141"/>
    </source>
</evidence>
<comment type="caution">
    <text evidence="9">The sequence shown here is derived from an EMBL/GenBank/DDBJ whole genome shotgun (WGS) entry which is preliminary data.</text>
</comment>
<dbReference type="GO" id="GO:0004672">
    <property type="term" value="F:protein kinase activity"/>
    <property type="evidence" value="ECO:0007669"/>
    <property type="project" value="InterPro"/>
</dbReference>
<keyword evidence="3 6" id="KW-0547">Nucleotide-binding</keyword>
<reference evidence="9" key="1">
    <citation type="submission" date="2021-12" db="EMBL/GenBank/DDBJ databases">
        <title>Prjna785345.</title>
        <authorList>
            <person name="Rujirawat T."/>
            <person name="Krajaejun T."/>
        </authorList>
    </citation>
    <scope>NUCLEOTIDE SEQUENCE</scope>
    <source>
        <strain evidence="9">Pi057C3</strain>
    </source>
</reference>
<evidence type="ECO:0000256" key="7">
    <source>
        <dbReference type="SAM" id="MobiDB-lite"/>
    </source>
</evidence>
<keyword evidence="2" id="KW-0808">Transferase</keyword>
<evidence type="ECO:0000256" key="4">
    <source>
        <dbReference type="ARBA" id="ARBA00022777"/>
    </source>
</evidence>
<dbReference type="InterPro" id="IPR050538">
    <property type="entry name" value="MAP_kinase_kinase_kinase"/>
</dbReference>
<name>A0AAD5LAB4_PYTIN</name>
<evidence type="ECO:0000256" key="3">
    <source>
        <dbReference type="ARBA" id="ARBA00022741"/>
    </source>
</evidence>
<feature type="region of interest" description="Disordered" evidence="7">
    <location>
        <begin position="1"/>
        <end position="181"/>
    </location>
</feature>
<evidence type="ECO:0000259" key="8">
    <source>
        <dbReference type="PROSITE" id="PS50011"/>
    </source>
</evidence>
<evidence type="ECO:0000313" key="10">
    <source>
        <dbReference type="Proteomes" id="UP001209570"/>
    </source>
</evidence>
<organism evidence="9 10">
    <name type="scientific">Pythium insidiosum</name>
    <name type="common">Pythiosis disease agent</name>
    <dbReference type="NCBI Taxonomy" id="114742"/>
    <lineage>
        <taxon>Eukaryota</taxon>
        <taxon>Sar</taxon>
        <taxon>Stramenopiles</taxon>
        <taxon>Oomycota</taxon>
        <taxon>Peronosporomycetes</taxon>
        <taxon>Pythiales</taxon>
        <taxon>Pythiaceae</taxon>
        <taxon>Pythium</taxon>
    </lineage>
</organism>
<feature type="compositionally biased region" description="Basic and acidic residues" evidence="7">
    <location>
        <begin position="43"/>
        <end position="58"/>
    </location>
</feature>
<dbReference type="SMART" id="SM00220">
    <property type="entry name" value="S_TKc"/>
    <property type="match status" value="1"/>
</dbReference>
<dbReference type="InterPro" id="IPR000719">
    <property type="entry name" value="Prot_kinase_dom"/>
</dbReference>
<keyword evidence="4" id="KW-0418">Kinase</keyword>
<dbReference type="Gene3D" id="1.10.510.10">
    <property type="entry name" value="Transferase(Phosphotransferase) domain 1"/>
    <property type="match status" value="1"/>
</dbReference>
<feature type="region of interest" description="Disordered" evidence="7">
    <location>
        <begin position="226"/>
        <end position="256"/>
    </location>
</feature>
<feature type="compositionally biased region" description="Acidic residues" evidence="7">
    <location>
        <begin position="159"/>
        <end position="169"/>
    </location>
</feature>